<sequence>AKIHYQIRGSGIPVLLLAPGGMRSSIAMWSNMPWNPWSQLAPERFKVIGMDQRSAQVAGGRSSASFAAGDGWHTFMEDQVALLDYLGIRSSLLLGSCIGPSFQLQLLHAYPERFTGAVLLQPIGKSVHTTEPSAWTGINEEATMHWFGAWADQMEDEGLAKPEELRELYEAMFEGRDFVFTVTREQLSSIQTPMLVFMGLDLYHPSETSREIARLAPHAQLVEQWKQSPEALSEAVRKIEQFLLEHGRPLKAEHSDL</sequence>
<protein>
    <recommendedName>
        <fullName evidence="1">AB hydrolase-1 domain-containing protein</fullName>
    </recommendedName>
</protein>
<name>A0ABP0PRY5_9DINO</name>
<dbReference type="SUPFAM" id="SSF53474">
    <property type="entry name" value="alpha/beta-Hydrolases"/>
    <property type="match status" value="1"/>
</dbReference>
<gene>
    <name evidence="2" type="ORF">CCMP2556_LOCUS38383</name>
    <name evidence="3" type="ORF">CCMP2556_LOCUS38853</name>
</gene>
<evidence type="ECO:0000313" key="3">
    <source>
        <dbReference type="EMBL" id="CAK9078807.1"/>
    </source>
</evidence>
<dbReference type="Pfam" id="PF00561">
    <property type="entry name" value="Abhydrolase_1"/>
    <property type="match status" value="1"/>
</dbReference>
<reference evidence="3 4" key="1">
    <citation type="submission" date="2024-02" db="EMBL/GenBank/DDBJ databases">
        <authorList>
            <person name="Chen Y."/>
            <person name="Shah S."/>
            <person name="Dougan E. K."/>
            <person name="Thang M."/>
            <person name="Chan C."/>
        </authorList>
    </citation>
    <scope>NUCLEOTIDE SEQUENCE [LARGE SCALE GENOMIC DNA]</scope>
</reference>
<keyword evidence="4" id="KW-1185">Reference proteome</keyword>
<feature type="non-terminal residue" evidence="3">
    <location>
        <position position="1"/>
    </location>
</feature>
<evidence type="ECO:0000313" key="2">
    <source>
        <dbReference type="EMBL" id="CAK9077916.1"/>
    </source>
</evidence>
<organism evidence="3 4">
    <name type="scientific">Durusdinium trenchii</name>
    <dbReference type="NCBI Taxonomy" id="1381693"/>
    <lineage>
        <taxon>Eukaryota</taxon>
        <taxon>Sar</taxon>
        <taxon>Alveolata</taxon>
        <taxon>Dinophyceae</taxon>
        <taxon>Suessiales</taxon>
        <taxon>Symbiodiniaceae</taxon>
        <taxon>Durusdinium</taxon>
    </lineage>
</organism>
<dbReference type="Proteomes" id="UP001642484">
    <property type="component" value="Unassembled WGS sequence"/>
</dbReference>
<dbReference type="Gene3D" id="3.40.50.1820">
    <property type="entry name" value="alpha/beta hydrolase"/>
    <property type="match status" value="1"/>
</dbReference>
<evidence type="ECO:0000313" key="4">
    <source>
        <dbReference type="Proteomes" id="UP001642484"/>
    </source>
</evidence>
<accession>A0ABP0PRY5</accession>
<dbReference type="EMBL" id="CAXAMN010023472">
    <property type="protein sequence ID" value="CAK9077916.1"/>
    <property type="molecule type" value="Genomic_DNA"/>
</dbReference>
<dbReference type="EMBL" id="CAXAMN010023584">
    <property type="protein sequence ID" value="CAK9078807.1"/>
    <property type="molecule type" value="Genomic_DNA"/>
</dbReference>
<feature type="domain" description="AB hydrolase-1" evidence="1">
    <location>
        <begin position="13"/>
        <end position="160"/>
    </location>
</feature>
<evidence type="ECO:0000259" key="1">
    <source>
        <dbReference type="Pfam" id="PF00561"/>
    </source>
</evidence>
<dbReference type="GO" id="GO:0016787">
    <property type="term" value="F:hydrolase activity"/>
    <property type="evidence" value="ECO:0007669"/>
    <property type="project" value="UniProtKB-KW"/>
</dbReference>
<dbReference type="InterPro" id="IPR000073">
    <property type="entry name" value="AB_hydrolase_1"/>
</dbReference>
<dbReference type="InterPro" id="IPR029058">
    <property type="entry name" value="AB_hydrolase_fold"/>
</dbReference>
<comment type="caution">
    <text evidence="3">The sequence shown here is derived from an EMBL/GenBank/DDBJ whole genome shotgun (WGS) entry which is preliminary data.</text>
</comment>
<proteinExistence type="predicted"/>